<name>A0A1I1N2X9_9ACTN</name>
<dbReference type="InterPro" id="IPR000073">
    <property type="entry name" value="AB_hydrolase_1"/>
</dbReference>
<protein>
    <submittedName>
        <fullName evidence="3">Pimeloyl-ACP methyl ester carboxylesterase</fullName>
    </submittedName>
</protein>
<reference evidence="3 4" key="1">
    <citation type="submission" date="2016-10" db="EMBL/GenBank/DDBJ databases">
        <authorList>
            <person name="de Groot N.N."/>
        </authorList>
    </citation>
    <scope>NUCLEOTIDE SEQUENCE [LARGE SCALE GENOMIC DNA]</scope>
    <source>
        <strain evidence="3 4">CGMCC 1.7056</strain>
    </source>
</reference>
<dbReference type="STRING" id="574651.SAMN04487968_11466"/>
<accession>A0A1I1N2X9</accession>
<dbReference type="PRINTS" id="PR00412">
    <property type="entry name" value="EPOXHYDRLASE"/>
</dbReference>
<dbReference type="GO" id="GO:0016787">
    <property type="term" value="F:hydrolase activity"/>
    <property type="evidence" value="ECO:0007669"/>
    <property type="project" value="UniProtKB-KW"/>
</dbReference>
<evidence type="ECO:0000313" key="3">
    <source>
        <dbReference type="EMBL" id="SFC91987.1"/>
    </source>
</evidence>
<dbReference type="SUPFAM" id="SSF53474">
    <property type="entry name" value="alpha/beta-Hydrolases"/>
    <property type="match status" value="1"/>
</dbReference>
<evidence type="ECO:0000313" key="4">
    <source>
        <dbReference type="Proteomes" id="UP000198832"/>
    </source>
</evidence>
<keyword evidence="1" id="KW-0378">Hydrolase</keyword>
<feature type="domain" description="AB hydrolase-1" evidence="2">
    <location>
        <begin position="30"/>
        <end position="167"/>
    </location>
</feature>
<dbReference type="Pfam" id="PF00561">
    <property type="entry name" value="Abhydrolase_1"/>
    <property type="match status" value="1"/>
</dbReference>
<keyword evidence="4" id="KW-1185">Reference proteome</keyword>
<dbReference type="PANTHER" id="PTHR43329">
    <property type="entry name" value="EPOXIDE HYDROLASE"/>
    <property type="match status" value="1"/>
</dbReference>
<proteinExistence type="predicted"/>
<sequence>MSTTAAPSRRVLSTDGVALAVYESGDAANPTVVAVHGYPDDHTVWDGVVALLADDFHVVTYDVRGAGQSEAPRKREGYRISQLVDDLAAVLDATAPDEKVHLLAHDWGSIQSWGAVTDPRFADRLADFTSVSGPSLDMAADWLRRVDSHPLASLRQLASSYYIGVFQAPFLPEALVRAGILDKLVSHSAHAGGGDATGAERRPPRDLINGLELYRANLLGKMARPAPGRAVVPVQVLAPTHDPHVTSRLQREAPAPYVDVLVAHEIPGNHWVVAQRPELVVQHLRDFIAYVGS</sequence>
<evidence type="ECO:0000259" key="2">
    <source>
        <dbReference type="Pfam" id="PF00561"/>
    </source>
</evidence>
<organism evidence="3 4">
    <name type="scientific">Nocardioides terrae</name>
    <dbReference type="NCBI Taxonomy" id="574651"/>
    <lineage>
        <taxon>Bacteria</taxon>
        <taxon>Bacillati</taxon>
        <taxon>Actinomycetota</taxon>
        <taxon>Actinomycetes</taxon>
        <taxon>Propionibacteriales</taxon>
        <taxon>Nocardioidaceae</taxon>
        <taxon>Nocardioides</taxon>
    </lineage>
</organism>
<dbReference type="OrthoDB" id="2987348at2"/>
<dbReference type="RefSeq" id="WP_091126121.1">
    <property type="nucleotide sequence ID" value="NZ_FOLB01000014.1"/>
</dbReference>
<dbReference type="Gene3D" id="3.40.50.1820">
    <property type="entry name" value="alpha/beta hydrolase"/>
    <property type="match status" value="1"/>
</dbReference>
<dbReference type="InterPro" id="IPR029058">
    <property type="entry name" value="AB_hydrolase_fold"/>
</dbReference>
<evidence type="ECO:0000256" key="1">
    <source>
        <dbReference type="ARBA" id="ARBA00022801"/>
    </source>
</evidence>
<dbReference type="EMBL" id="FOLB01000014">
    <property type="protein sequence ID" value="SFC91987.1"/>
    <property type="molecule type" value="Genomic_DNA"/>
</dbReference>
<dbReference type="AlphaFoldDB" id="A0A1I1N2X9"/>
<dbReference type="Proteomes" id="UP000198832">
    <property type="component" value="Unassembled WGS sequence"/>
</dbReference>
<gene>
    <name evidence="3" type="ORF">SAMN04487968_11466</name>
</gene>
<dbReference type="InterPro" id="IPR000639">
    <property type="entry name" value="Epox_hydrolase-like"/>
</dbReference>